<dbReference type="Gene3D" id="1.10.10.10">
    <property type="entry name" value="Winged helix-like DNA-binding domain superfamily/Winged helix DNA-binding domain"/>
    <property type="match status" value="1"/>
</dbReference>
<sequence length="822" mass="93625">MLLGSAGTGKTSLKRSLMEEPFNPHTTSTIISDVFSVRPFGHKWQTMRGNKWREATEEDEIDELAHLFKSFQSRSPSHHPSVLSAEYSHDDSDALVSTSSIASDWNVEIRIKSILKKAKGSTDQIKESLVQPFLHIWDCGGQPVFLEILPAFLTPRTMFLLLFDASKDFRERWQSRQNTSDGKVLFGEVVNESTTKMILPFPNLYCIGTRGDKLEEGKKEQVVPTPVNWVLFRKFFQELELNIISVSDAIAIGVACHIPAADVPEVLKFYHELGAVLYYPQIKGLKNKVILSPKWFVGVIGKAFPLDKGWSETYTCRWCLLQTKGILVQPLYKEIWQSSGIDPEEIIELLVHFRLAAQVQTEHYDSTFKQYFLPAVLPGYTGDPNEVRPGYKLRASPVHITFSTGYVPPGFFTRLATAVATDTNVKLNFDNVYVAPAVGFFDRLAITMNLRSKVERRSIYRNRVCFSYGHPSDDFVLTDINEAIQVDVLRYVPESRHPLSLKTVCQQILKLLDDCCQQVEETLILYHHHNDRSSRKIQYVCRCRHSKEVHYIKDIDAEKQMCSDPVYCKKERRPRSLTNNESLWFKEKTKHMPQEKQLQLETSPRLVDLKEDNDDDDDDTTLLIQKVKSTTNYSPTQINIILQKLTLLTSNLERGIKGDGGVKYNNNKDKGTTTNTLNGSQEHGSTSIEKGQSDIDVLKINDEVQETLTDKLLGITDLATVLQELTLNQQFDYANNWKQLGLYLGLYERTLNAIEVNCRGQVWKCLMGCLSSWLKGEDGVRETRGGGSNWISLVAALDAMGEREVADNIRKKYLEPLNERPY</sequence>
<dbReference type="EnsemblMetazoa" id="Aqu2.1.19864_001">
    <property type="protein sequence ID" value="Aqu2.1.19864_001"/>
    <property type="gene ID" value="Aqu2.1.19864"/>
</dbReference>
<dbReference type="OrthoDB" id="5962960at2759"/>
<reference evidence="4" key="1">
    <citation type="submission" date="2017-05" db="UniProtKB">
        <authorList>
            <consortium name="EnsemblMetazoa"/>
        </authorList>
    </citation>
    <scope>IDENTIFICATION</scope>
</reference>
<dbReference type="Pfam" id="PF16095">
    <property type="entry name" value="COR-A"/>
    <property type="match status" value="1"/>
</dbReference>
<dbReference type="InterPro" id="IPR036388">
    <property type="entry name" value="WH-like_DNA-bd_sf"/>
</dbReference>
<dbReference type="InterPro" id="IPR027417">
    <property type="entry name" value="P-loop_NTPase"/>
</dbReference>
<feature type="region of interest" description="Disordered" evidence="2">
    <location>
        <begin position="663"/>
        <end position="688"/>
    </location>
</feature>
<dbReference type="SUPFAM" id="SSF52540">
    <property type="entry name" value="P-loop containing nucleoside triphosphate hydrolases"/>
    <property type="match status" value="1"/>
</dbReference>
<organism evidence="4">
    <name type="scientific">Amphimedon queenslandica</name>
    <name type="common">Sponge</name>
    <dbReference type="NCBI Taxonomy" id="400682"/>
    <lineage>
        <taxon>Eukaryota</taxon>
        <taxon>Metazoa</taxon>
        <taxon>Porifera</taxon>
        <taxon>Demospongiae</taxon>
        <taxon>Heteroscleromorpha</taxon>
        <taxon>Haplosclerida</taxon>
        <taxon>Niphatidae</taxon>
        <taxon>Amphimedon</taxon>
    </lineage>
</organism>
<evidence type="ECO:0000256" key="2">
    <source>
        <dbReference type="SAM" id="MobiDB-lite"/>
    </source>
</evidence>
<dbReference type="GO" id="GO:0007165">
    <property type="term" value="P:signal transduction"/>
    <property type="evidence" value="ECO:0007669"/>
    <property type="project" value="InterPro"/>
</dbReference>
<dbReference type="Gene3D" id="1.10.533.10">
    <property type="entry name" value="Death Domain, Fas"/>
    <property type="match status" value="1"/>
</dbReference>
<dbReference type="InParanoid" id="A0A1X7TX91"/>
<name>A0A1X7TX91_AMPQE</name>
<feature type="domain" description="Death" evidence="3">
    <location>
        <begin position="736"/>
        <end position="813"/>
    </location>
</feature>
<evidence type="ECO:0000259" key="3">
    <source>
        <dbReference type="PROSITE" id="PS50017"/>
    </source>
</evidence>
<dbReference type="Gene3D" id="3.40.50.300">
    <property type="entry name" value="P-loop containing nucleotide triphosphate hydrolases"/>
    <property type="match status" value="1"/>
</dbReference>
<accession>A0A1X7TX91</accession>
<dbReference type="InterPro" id="IPR011029">
    <property type="entry name" value="DEATH-like_dom_sf"/>
</dbReference>
<dbReference type="InterPro" id="IPR000488">
    <property type="entry name" value="Death_dom"/>
</dbReference>
<dbReference type="SUPFAM" id="SSF47986">
    <property type="entry name" value="DEATH domain"/>
    <property type="match status" value="1"/>
</dbReference>
<proteinExistence type="predicted"/>
<dbReference type="AlphaFoldDB" id="A0A1X7TX91"/>
<evidence type="ECO:0000256" key="1">
    <source>
        <dbReference type="ARBA" id="ARBA00022737"/>
    </source>
</evidence>
<evidence type="ECO:0000313" key="4">
    <source>
        <dbReference type="EnsemblMetazoa" id="Aqu2.1.19864_001"/>
    </source>
</evidence>
<dbReference type="PROSITE" id="PS50017">
    <property type="entry name" value="DEATH_DOMAIN"/>
    <property type="match status" value="1"/>
</dbReference>
<protein>
    <recommendedName>
        <fullName evidence="3">Death domain-containing protein</fullName>
    </recommendedName>
</protein>
<dbReference type="CDD" id="cd01670">
    <property type="entry name" value="Death"/>
    <property type="match status" value="1"/>
</dbReference>
<keyword evidence="1" id="KW-0677">Repeat</keyword>
<dbReference type="InterPro" id="IPR032171">
    <property type="entry name" value="COR-A"/>
</dbReference>